<protein>
    <recommendedName>
        <fullName evidence="2">Peptide chain release factor 1</fullName>
    </recommendedName>
</protein>
<dbReference type="SUPFAM" id="SSF53137">
    <property type="entry name" value="Translational machinery components"/>
    <property type="match status" value="1"/>
</dbReference>
<proteinExistence type="predicted"/>
<organism evidence="1">
    <name type="scientific">uncultured Nocardioides sp</name>
    <dbReference type="NCBI Taxonomy" id="198441"/>
    <lineage>
        <taxon>Bacteria</taxon>
        <taxon>Bacillati</taxon>
        <taxon>Actinomycetota</taxon>
        <taxon>Actinomycetes</taxon>
        <taxon>Propionibacteriales</taxon>
        <taxon>Nocardioidaceae</taxon>
        <taxon>Nocardioides</taxon>
        <taxon>environmental samples</taxon>
    </lineage>
</organism>
<dbReference type="Pfam" id="PF18844">
    <property type="entry name" value="baeRF_family2"/>
    <property type="match status" value="1"/>
</dbReference>
<dbReference type="InterPro" id="IPR040701">
    <property type="entry name" value="Bact_RF_family2"/>
</dbReference>
<accession>A0A6J4NVZ6</accession>
<dbReference type="Gene3D" id="3.30.420.60">
    <property type="entry name" value="eRF1 domain 2"/>
    <property type="match status" value="1"/>
</dbReference>
<evidence type="ECO:0008006" key="2">
    <source>
        <dbReference type="Google" id="ProtNLM"/>
    </source>
</evidence>
<dbReference type="InterPro" id="IPR042226">
    <property type="entry name" value="eFR1_2_sf"/>
</dbReference>
<evidence type="ECO:0000313" key="1">
    <source>
        <dbReference type="EMBL" id="CAA9399576.1"/>
    </source>
</evidence>
<gene>
    <name evidence="1" type="ORF">AVDCRST_MAG60-2010</name>
</gene>
<sequence length="375" mass="39929">MTPTRTAPLSALRPAADLFGDVVTAYVDVSRDNENAGHEIEVRAENLRRELLEAGAEEALVDSVSARMLTPTGHGGETSRAVVARGDEVVTDVLLAGAVPSRQHHGPIAHLHELARALADDVRYAVVRVDHTGADITIAGTTGHGEREMVSEGDHDVLHKFRGGGWAHRRFQMRVEDSIERNVETVASDLDTLVSQERIDLVLVTGEPKSCTLLQESAGGEVAERLEVLDHGGRAEGASDERLDEDVAAALQRCRSARLDAVLERLGGGAKAVGVAETVEALRRGEVETLVLLQGALDDREAYVGPEPLLLGHAREELEAFGVDAPGRTRLDEAMVRAAIGQDAGLLPLYAPVGLLPDGVGAVLRFDTRPVPGSA</sequence>
<dbReference type="EMBL" id="CADCUN010000216">
    <property type="protein sequence ID" value="CAA9399576.1"/>
    <property type="molecule type" value="Genomic_DNA"/>
</dbReference>
<reference evidence="1" key="1">
    <citation type="submission" date="2020-02" db="EMBL/GenBank/DDBJ databases">
        <authorList>
            <person name="Meier V. D."/>
        </authorList>
    </citation>
    <scope>NUCLEOTIDE SEQUENCE</scope>
    <source>
        <strain evidence="1">AVDCRST_MAG60</strain>
    </source>
</reference>
<name>A0A6J4NVZ6_9ACTN</name>
<dbReference type="AlphaFoldDB" id="A0A6J4NVZ6"/>